<feature type="compositionally biased region" description="Basic and acidic residues" evidence="7">
    <location>
        <begin position="1"/>
        <end position="13"/>
    </location>
</feature>
<dbReference type="GO" id="GO:0005737">
    <property type="term" value="C:cytoplasm"/>
    <property type="evidence" value="ECO:0007669"/>
    <property type="project" value="InterPro"/>
</dbReference>
<dbReference type="InterPro" id="IPR024931">
    <property type="entry name" value="Importin_alpha"/>
</dbReference>
<evidence type="ECO:0000259" key="8">
    <source>
        <dbReference type="PROSITE" id="PS51214"/>
    </source>
</evidence>
<dbReference type="InterPro" id="IPR016024">
    <property type="entry name" value="ARM-type_fold"/>
</dbReference>
<feature type="repeat" description="ARM" evidence="6">
    <location>
        <begin position="239"/>
        <end position="281"/>
    </location>
</feature>
<evidence type="ECO:0000313" key="10">
    <source>
        <dbReference type="Proteomes" id="UP000823388"/>
    </source>
</evidence>
<keyword evidence="4 5" id="KW-0653">Protein transport</keyword>
<dbReference type="GO" id="GO:0061608">
    <property type="term" value="F:nuclear import signal receptor activity"/>
    <property type="evidence" value="ECO:0007669"/>
    <property type="project" value="InterPro"/>
</dbReference>
<name>A0A8T0SLX2_PANVG</name>
<dbReference type="GO" id="GO:0006606">
    <property type="term" value="P:protein import into nucleus"/>
    <property type="evidence" value="ECO:0007669"/>
    <property type="project" value="InterPro"/>
</dbReference>
<keyword evidence="2 5" id="KW-0813">Transport</keyword>
<dbReference type="InterPro" id="IPR002652">
    <property type="entry name" value="Importin-a_IBB"/>
</dbReference>
<proteinExistence type="inferred from homology"/>
<feature type="compositionally biased region" description="Basic and acidic residues" evidence="7">
    <location>
        <begin position="32"/>
        <end position="41"/>
    </location>
</feature>
<dbReference type="InterPro" id="IPR032413">
    <property type="entry name" value="Arm_3"/>
</dbReference>
<dbReference type="EMBL" id="CM029045">
    <property type="protein sequence ID" value="KAG2597456.1"/>
    <property type="molecule type" value="Genomic_DNA"/>
</dbReference>
<dbReference type="SUPFAM" id="SSF48371">
    <property type="entry name" value="ARM repeat"/>
    <property type="match status" value="1"/>
</dbReference>
<keyword evidence="3" id="KW-0677">Repeat</keyword>
<dbReference type="SMART" id="SM00185">
    <property type="entry name" value="ARM"/>
    <property type="match status" value="8"/>
</dbReference>
<protein>
    <recommendedName>
        <fullName evidence="5">Importin subunit alpha</fullName>
    </recommendedName>
</protein>
<organism evidence="9 10">
    <name type="scientific">Panicum virgatum</name>
    <name type="common">Blackwell switchgrass</name>
    <dbReference type="NCBI Taxonomy" id="38727"/>
    <lineage>
        <taxon>Eukaryota</taxon>
        <taxon>Viridiplantae</taxon>
        <taxon>Streptophyta</taxon>
        <taxon>Embryophyta</taxon>
        <taxon>Tracheophyta</taxon>
        <taxon>Spermatophyta</taxon>
        <taxon>Magnoliopsida</taxon>
        <taxon>Liliopsida</taxon>
        <taxon>Poales</taxon>
        <taxon>Poaceae</taxon>
        <taxon>PACMAD clade</taxon>
        <taxon>Panicoideae</taxon>
        <taxon>Panicodae</taxon>
        <taxon>Paniceae</taxon>
        <taxon>Panicinae</taxon>
        <taxon>Panicum</taxon>
        <taxon>Panicum sect. Hiantes</taxon>
    </lineage>
</organism>
<evidence type="ECO:0000256" key="7">
    <source>
        <dbReference type="SAM" id="MobiDB-lite"/>
    </source>
</evidence>
<reference evidence="9" key="1">
    <citation type="submission" date="2020-05" db="EMBL/GenBank/DDBJ databases">
        <title>WGS assembly of Panicum virgatum.</title>
        <authorList>
            <person name="Lovell J.T."/>
            <person name="Jenkins J."/>
            <person name="Shu S."/>
            <person name="Juenger T.E."/>
            <person name="Schmutz J."/>
        </authorList>
    </citation>
    <scope>NUCLEOTIDE SEQUENCE</scope>
    <source>
        <strain evidence="9">AP13</strain>
    </source>
</reference>
<dbReference type="InterPro" id="IPR011989">
    <property type="entry name" value="ARM-like"/>
</dbReference>
<evidence type="ECO:0000313" key="9">
    <source>
        <dbReference type="EMBL" id="KAG2597456.1"/>
    </source>
</evidence>
<dbReference type="Pfam" id="PF16186">
    <property type="entry name" value="Arm_3"/>
    <property type="match status" value="1"/>
</dbReference>
<dbReference type="InterPro" id="IPR000225">
    <property type="entry name" value="Armadillo"/>
</dbReference>
<dbReference type="Pfam" id="PF01749">
    <property type="entry name" value="IBB"/>
    <property type="match status" value="1"/>
</dbReference>
<dbReference type="PIRSF" id="PIRSF005673">
    <property type="entry name" value="Importin_alpha"/>
    <property type="match status" value="1"/>
</dbReference>
<dbReference type="PROSITE" id="PS50176">
    <property type="entry name" value="ARM_REPEAT"/>
    <property type="match status" value="1"/>
</dbReference>
<dbReference type="AlphaFoldDB" id="A0A8T0SLX2"/>
<feature type="region of interest" description="Disordered" evidence="7">
    <location>
        <begin position="1"/>
        <end position="51"/>
    </location>
</feature>
<evidence type="ECO:0000256" key="2">
    <source>
        <dbReference type="ARBA" id="ARBA00022448"/>
    </source>
</evidence>
<feature type="domain" description="IBB" evidence="8">
    <location>
        <begin position="1"/>
        <end position="59"/>
    </location>
</feature>
<dbReference type="PROSITE" id="PS51214">
    <property type="entry name" value="IBB"/>
    <property type="match status" value="1"/>
</dbReference>
<sequence length="519" mass="57068">MSLRPSERAELRRNTFKPSVDLDAQRRRRRRSAVDIRKSSRDSALQISRRPAGGEAALRALAWHPSPPVPETRSGRIPPQLEEALVSGDSSVQMAAVREFRKLLSTENPPIEEVVSSGLVPGFIQLLHKEDCPELQFEVERLLTTIAFGIVEETIAVPIFVELLSSPSEDVREQVVLALGILASNTIICRDVVLPHGALFPVLHQLSGHAKLSMLQKASWALANIFHGLSEISLVHVKSALPILRQLIHSEDDEVLSNACRALSYLSDGSVDNIQAVIEAGAGPQLVELLSHSSHSVLVPVLRVIGNMVSRDDVQIQCIIDHQALPYLLNFMTTNQNKGIKHEVCRIISNIMAGNKEQIQSVIDGNMVGPLVHLMQTAEFGVRYEAACAIANAACGGTHGQIKYLVSQGCIKAFCDLLSYSDTSMLMVCLEGLDNILKVGEAEKSPWGCNVNTYAQMIEDNGWLDKIENLQNHDNSWIVEMAACLLETYWSKEDIAMLMPWEDPLLGLAEDPPGDCDFG</sequence>
<keyword evidence="10" id="KW-1185">Reference proteome</keyword>
<dbReference type="OrthoDB" id="10334608at2759"/>
<dbReference type="PANTHER" id="PTHR23316">
    <property type="entry name" value="IMPORTIN ALPHA"/>
    <property type="match status" value="1"/>
</dbReference>
<dbReference type="Pfam" id="PF00514">
    <property type="entry name" value="Arm"/>
    <property type="match status" value="6"/>
</dbReference>
<evidence type="ECO:0000256" key="4">
    <source>
        <dbReference type="ARBA" id="ARBA00022927"/>
    </source>
</evidence>
<dbReference type="Gene3D" id="1.25.10.10">
    <property type="entry name" value="Leucine-rich Repeat Variant"/>
    <property type="match status" value="1"/>
</dbReference>
<evidence type="ECO:0000256" key="5">
    <source>
        <dbReference type="PIRNR" id="PIRNR005673"/>
    </source>
</evidence>
<comment type="subunit">
    <text evidence="5">Forms a complex with importin subunit beta-1.</text>
</comment>
<evidence type="ECO:0000256" key="3">
    <source>
        <dbReference type="ARBA" id="ARBA00022737"/>
    </source>
</evidence>
<comment type="function">
    <text evidence="5">Binds specifically and directly to substrates containing either a simple or bipartite NLS motif. Promotes docking of import substrates to the nuclear envelope.</text>
</comment>
<evidence type="ECO:0000256" key="1">
    <source>
        <dbReference type="ARBA" id="ARBA00010394"/>
    </source>
</evidence>
<comment type="caution">
    <text evidence="9">The sequence shown here is derived from an EMBL/GenBank/DDBJ whole genome shotgun (WGS) entry which is preliminary data.</text>
</comment>
<gene>
    <name evidence="9" type="ORF">PVAP13_5KG230500</name>
</gene>
<dbReference type="Proteomes" id="UP000823388">
    <property type="component" value="Chromosome 5K"/>
</dbReference>
<evidence type="ECO:0000256" key="6">
    <source>
        <dbReference type="PROSITE-ProRule" id="PRU00259"/>
    </source>
</evidence>
<accession>A0A8T0SLX2</accession>
<comment type="similarity">
    <text evidence="1 5">Belongs to the importin alpha family.</text>
</comment>